<dbReference type="EMBL" id="MU275999">
    <property type="protein sequence ID" value="KAI0043942.1"/>
    <property type="molecule type" value="Genomic_DNA"/>
</dbReference>
<evidence type="ECO:0000313" key="1">
    <source>
        <dbReference type="EMBL" id="KAI0043942.1"/>
    </source>
</evidence>
<reference evidence="1" key="2">
    <citation type="journal article" date="2022" name="New Phytol.">
        <title>Evolutionary transition to the ectomycorrhizal habit in the genomes of a hyperdiverse lineage of mushroom-forming fungi.</title>
        <authorList>
            <person name="Looney B."/>
            <person name="Miyauchi S."/>
            <person name="Morin E."/>
            <person name="Drula E."/>
            <person name="Courty P.E."/>
            <person name="Kohler A."/>
            <person name="Kuo A."/>
            <person name="LaButti K."/>
            <person name="Pangilinan J."/>
            <person name="Lipzen A."/>
            <person name="Riley R."/>
            <person name="Andreopoulos W."/>
            <person name="He G."/>
            <person name="Johnson J."/>
            <person name="Nolan M."/>
            <person name="Tritt A."/>
            <person name="Barry K.W."/>
            <person name="Grigoriev I.V."/>
            <person name="Nagy L.G."/>
            <person name="Hibbett D."/>
            <person name="Henrissat B."/>
            <person name="Matheny P.B."/>
            <person name="Labbe J."/>
            <person name="Martin F.M."/>
        </authorList>
    </citation>
    <scope>NUCLEOTIDE SEQUENCE</scope>
    <source>
        <strain evidence="1">FP105234-sp</strain>
    </source>
</reference>
<reference evidence="1" key="1">
    <citation type="submission" date="2021-02" db="EMBL/GenBank/DDBJ databases">
        <authorList>
            <consortium name="DOE Joint Genome Institute"/>
            <person name="Ahrendt S."/>
            <person name="Looney B.P."/>
            <person name="Miyauchi S."/>
            <person name="Morin E."/>
            <person name="Drula E."/>
            <person name="Courty P.E."/>
            <person name="Chicoki N."/>
            <person name="Fauchery L."/>
            <person name="Kohler A."/>
            <person name="Kuo A."/>
            <person name="Labutti K."/>
            <person name="Pangilinan J."/>
            <person name="Lipzen A."/>
            <person name="Riley R."/>
            <person name="Andreopoulos W."/>
            <person name="He G."/>
            <person name="Johnson J."/>
            <person name="Barry K.W."/>
            <person name="Grigoriev I.V."/>
            <person name="Nagy L."/>
            <person name="Hibbett D."/>
            <person name="Henrissat B."/>
            <person name="Matheny P.B."/>
            <person name="Labbe J."/>
            <person name="Martin F."/>
        </authorList>
    </citation>
    <scope>NUCLEOTIDE SEQUENCE</scope>
    <source>
        <strain evidence="1">FP105234-sp</strain>
    </source>
</reference>
<proteinExistence type="predicted"/>
<sequence>MDQMASRKDSGLCVSTNPPGATELPRPYTSKKSDISAVGSDFQFRRDPSTSDLYTVRDILSVNKLRAVNEDAFNEEASPVLRRLVVESVGRPLWEYRSDKELLVGFRAALEGHEFLWKQGILHRGISAGNVLLGDSEGVQGFITDVEYTHVREIHLTEMWTELAASVGRARGTQTTPAHRERRTFDDAAMPERGQAMTGTLQFMALGLLEAIIAGIPIEHRVEHDLESFIWVLGYSVQRKLLKDYPEKTLKHEKLSLEFKAEFGKLKVNLIASARMKPLSFIDALGVDEVPSPFVVAFLFEYKEMLTNRKAKRIKALLPPTSSYSNPVTTSRAPAFTYAALFDILDHYISIIPPS</sequence>
<comment type="caution">
    <text evidence="1">The sequence shown here is derived from an EMBL/GenBank/DDBJ whole genome shotgun (WGS) entry which is preliminary data.</text>
</comment>
<keyword evidence="2" id="KW-1185">Reference proteome</keyword>
<accession>A0ACB8RJH6</accession>
<evidence type="ECO:0000313" key="2">
    <source>
        <dbReference type="Proteomes" id="UP000814033"/>
    </source>
</evidence>
<name>A0ACB8RJH6_9AGAM</name>
<protein>
    <submittedName>
        <fullName evidence="1">Uncharacterized protein</fullName>
    </submittedName>
</protein>
<dbReference type="Proteomes" id="UP000814033">
    <property type="component" value="Unassembled WGS sequence"/>
</dbReference>
<organism evidence="1 2">
    <name type="scientific">Auriscalpium vulgare</name>
    <dbReference type="NCBI Taxonomy" id="40419"/>
    <lineage>
        <taxon>Eukaryota</taxon>
        <taxon>Fungi</taxon>
        <taxon>Dikarya</taxon>
        <taxon>Basidiomycota</taxon>
        <taxon>Agaricomycotina</taxon>
        <taxon>Agaricomycetes</taxon>
        <taxon>Russulales</taxon>
        <taxon>Auriscalpiaceae</taxon>
        <taxon>Auriscalpium</taxon>
    </lineage>
</organism>
<gene>
    <name evidence="1" type="ORF">FA95DRAFT_330622</name>
</gene>